<evidence type="ECO:0000313" key="3">
    <source>
        <dbReference type="Proteomes" id="UP001549119"/>
    </source>
</evidence>
<dbReference type="EMBL" id="JBEPNW010000002">
    <property type="protein sequence ID" value="MET3866294.1"/>
    <property type="molecule type" value="Genomic_DNA"/>
</dbReference>
<protein>
    <submittedName>
        <fullName evidence="2">Uncharacterized protein</fullName>
    </submittedName>
</protein>
<keyword evidence="3" id="KW-1185">Reference proteome</keyword>
<sequence length="395" mass="38968">MTRSDASSGAASARRNPAARRGRRALALSLLACVAPVAVARAEPGIRILDLPFKVRALRGSRSEAAVSVATSGLLPITGGKSGAQTGAQTGAQQAGDEESAPIAVVWGDDGGAVLALAEGTVTVRPIGRDAVEGLTAAETPRGALPGSRRALSGPLSAYLTGRTRAPDGGAAAAVLTIRERQPMAVSTDPKPVPVATATVPAGGEAVFAPLRPRLLRLGGRPALLAATLSGADTGGLALIDRPAGDPGAAWAVAARTPAQPGPPLKIAGIADFSGSGAPQAATVSARGRLQLWTLRPDAIEPAGEAAGYAAGDGDSDLAVTDPAGGSPELVLPVAGRPEIAFVAARGGLHERARVPLPAPAETGIVVLGAGATARLLVGLADGRVAVVATDGGKP</sequence>
<gene>
    <name evidence="2" type="ORF">ABIC20_003603</name>
</gene>
<accession>A0ABV2NIF3</accession>
<feature type="compositionally biased region" description="Low complexity" evidence="1">
    <location>
        <begin position="83"/>
        <end position="95"/>
    </location>
</feature>
<dbReference type="Proteomes" id="UP001549119">
    <property type="component" value="Unassembled WGS sequence"/>
</dbReference>
<proteinExistence type="predicted"/>
<evidence type="ECO:0000313" key="2">
    <source>
        <dbReference type="EMBL" id="MET3866294.1"/>
    </source>
</evidence>
<comment type="caution">
    <text evidence="2">The sequence shown here is derived from an EMBL/GenBank/DDBJ whole genome shotgun (WGS) entry which is preliminary data.</text>
</comment>
<feature type="region of interest" description="Disordered" evidence="1">
    <location>
        <begin position="78"/>
        <end position="99"/>
    </location>
</feature>
<dbReference type="RefSeq" id="WP_083374390.1">
    <property type="nucleotide sequence ID" value="NZ_JBEPNV010000001.1"/>
</dbReference>
<name>A0ABV2NIF3_9HYPH</name>
<reference evidence="2 3" key="1">
    <citation type="submission" date="2024-06" db="EMBL/GenBank/DDBJ databases">
        <title>Genomics of switchgrass bacterial isolates.</title>
        <authorList>
            <person name="Shade A."/>
        </authorList>
    </citation>
    <scope>NUCLEOTIDE SEQUENCE [LARGE SCALE GENOMIC DNA]</scope>
    <source>
        <strain evidence="2 3">PvP084</strain>
    </source>
</reference>
<organism evidence="2 3">
    <name type="scientific">Methylobacterium radiotolerans</name>
    <dbReference type="NCBI Taxonomy" id="31998"/>
    <lineage>
        <taxon>Bacteria</taxon>
        <taxon>Pseudomonadati</taxon>
        <taxon>Pseudomonadota</taxon>
        <taxon>Alphaproteobacteria</taxon>
        <taxon>Hyphomicrobiales</taxon>
        <taxon>Methylobacteriaceae</taxon>
        <taxon>Methylobacterium</taxon>
    </lineage>
</organism>
<evidence type="ECO:0000256" key="1">
    <source>
        <dbReference type="SAM" id="MobiDB-lite"/>
    </source>
</evidence>